<evidence type="ECO:0000313" key="1">
    <source>
        <dbReference type="EMBL" id="OGM05787.1"/>
    </source>
</evidence>
<dbReference type="InterPro" id="IPR005077">
    <property type="entry name" value="Peptidase_C11"/>
</dbReference>
<comment type="caution">
    <text evidence="1">The sequence shown here is derived from an EMBL/GenBank/DDBJ whole genome shotgun (WGS) entry which is preliminary data.</text>
</comment>
<proteinExistence type="predicted"/>
<gene>
    <name evidence="1" type="ORF">A2008_12060</name>
</gene>
<sequence length="410" mass="44417">MTNYPAERYALIINSHGSGWESYYGGGSVSTGVQLDSDINISPAYKPVDFSGTDLSGLNTAIAYDDDPSDCLTLKELKKSLTMAAKNFNGSKKIDMFIADACLFAMIEAAYELRDAASVLMGSESTIPGTGLDYRSIASELSKNPKTDALQLSKTIAKNFTSSSYGDNILVGVNTAAIEPLAVAFSELATKILKVGGKRSFSGVSKIGDVDKYSDISNIADSILKKEISFANDPAYPEIANQAKIVKEKLNESLSAFSASGSFRTGFGGISVYWPDKTRYPKYKAFYKALDYSNKFQWDEFLDSQLLGLSPQAGDVRSGAASLVSELDGAFFSLRRNSQLNEKTSVTNESAKIEHLKKTIVDNTVTAHKTGNYKTVHQTLRDIRNAKSIDTATKNKMINDLKQGVGPSSK</sequence>
<evidence type="ECO:0000313" key="2">
    <source>
        <dbReference type="Proteomes" id="UP000178735"/>
    </source>
</evidence>
<dbReference type="AlphaFoldDB" id="A0A1F7WT21"/>
<reference evidence="1 2" key="1">
    <citation type="journal article" date="2016" name="Nat. Commun.">
        <title>Thousands of microbial genomes shed light on interconnected biogeochemical processes in an aquifer system.</title>
        <authorList>
            <person name="Anantharaman K."/>
            <person name="Brown C.T."/>
            <person name="Hug L.A."/>
            <person name="Sharon I."/>
            <person name="Castelle C.J."/>
            <person name="Probst A.J."/>
            <person name="Thomas B.C."/>
            <person name="Singh A."/>
            <person name="Wilkins M.J."/>
            <person name="Karaoz U."/>
            <person name="Brodie E.L."/>
            <person name="Williams K.H."/>
            <person name="Hubbard S.S."/>
            <person name="Banfield J.F."/>
        </authorList>
    </citation>
    <scope>NUCLEOTIDE SEQUENCE [LARGE SCALE GENOMIC DNA]</scope>
</reference>
<dbReference type="Pfam" id="PF03415">
    <property type="entry name" value="Peptidase_C11"/>
    <property type="match status" value="1"/>
</dbReference>
<protein>
    <recommendedName>
        <fullName evidence="3">Peptidase C11 clostripain</fullName>
    </recommendedName>
</protein>
<dbReference type="EMBL" id="MGFH01000098">
    <property type="protein sequence ID" value="OGM05787.1"/>
    <property type="molecule type" value="Genomic_DNA"/>
</dbReference>
<dbReference type="PANTHER" id="PTHR37835">
    <property type="entry name" value="ALPHA-CLOSTRIPAIN"/>
    <property type="match status" value="1"/>
</dbReference>
<dbReference type="STRING" id="1817813.A2008_12060"/>
<organism evidence="1 2">
    <name type="scientific">Candidatus Wallbacteria bacterium GWC2_49_35</name>
    <dbReference type="NCBI Taxonomy" id="1817813"/>
    <lineage>
        <taxon>Bacteria</taxon>
        <taxon>Candidatus Walliibacteriota</taxon>
    </lineage>
</organism>
<name>A0A1F7WT21_9BACT</name>
<dbReference type="PANTHER" id="PTHR37835:SF1">
    <property type="entry name" value="ALPHA-CLOSTRIPAIN"/>
    <property type="match status" value="1"/>
</dbReference>
<accession>A0A1F7WT21</accession>
<dbReference type="Proteomes" id="UP000178735">
    <property type="component" value="Unassembled WGS sequence"/>
</dbReference>
<evidence type="ECO:0008006" key="3">
    <source>
        <dbReference type="Google" id="ProtNLM"/>
    </source>
</evidence>